<dbReference type="InterPro" id="IPR001969">
    <property type="entry name" value="Aspartic_peptidase_AS"/>
</dbReference>
<dbReference type="OrthoDB" id="513120at2"/>
<dbReference type="PROSITE" id="PS00141">
    <property type="entry name" value="ASP_PROTEASE"/>
    <property type="match status" value="1"/>
</dbReference>
<dbReference type="RefSeq" id="WP_073600937.1">
    <property type="nucleotide sequence ID" value="NZ_MRCB01000028.1"/>
</dbReference>
<dbReference type="AlphaFoldDB" id="A0A1U7HAJ6"/>
<dbReference type="Pfam" id="PF13975">
    <property type="entry name" value="gag-asp_proteas"/>
    <property type="match status" value="1"/>
</dbReference>
<evidence type="ECO:0000313" key="3">
    <source>
        <dbReference type="EMBL" id="OKH20617.1"/>
    </source>
</evidence>
<dbReference type="CDD" id="cd05483">
    <property type="entry name" value="retropepsin_like_bacteria"/>
    <property type="match status" value="1"/>
</dbReference>
<comment type="caution">
    <text evidence="3">The sequence shown here is derived from an EMBL/GenBank/DDBJ whole genome shotgun (WGS) entry which is preliminary data.</text>
</comment>
<proteinExistence type="predicted"/>
<dbReference type="InterPro" id="IPR034122">
    <property type="entry name" value="Retropepsin-like_bacterial"/>
</dbReference>
<reference evidence="3 4" key="1">
    <citation type="submission" date="2016-11" db="EMBL/GenBank/DDBJ databases">
        <title>Draft Genome Sequences of Nine Cyanobacterial Strains from Diverse Habitats.</title>
        <authorList>
            <person name="Zhu T."/>
            <person name="Hou S."/>
            <person name="Lu X."/>
            <person name="Hess W.R."/>
        </authorList>
    </citation>
    <scope>NUCLEOTIDE SEQUENCE [LARGE SCALE GENOMIC DNA]</scope>
    <source>
        <strain evidence="3 4">NIES-593</strain>
    </source>
</reference>
<dbReference type="GO" id="GO:0004190">
    <property type="term" value="F:aspartic-type endopeptidase activity"/>
    <property type="evidence" value="ECO:0007669"/>
    <property type="project" value="InterPro"/>
</dbReference>
<gene>
    <name evidence="3" type="ORF">NIES593_18225</name>
</gene>
<dbReference type="PROSITE" id="PS50175">
    <property type="entry name" value="ASP_PROT_RETROV"/>
    <property type="match status" value="1"/>
</dbReference>
<evidence type="ECO:0000259" key="2">
    <source>
        <dbReference type="PROSITE" id="PS50175"/>
    </source>
</evidence>
<evidence type="ECO:0000313" key="4">
    <source>
        <dbReference type="Proteomes" id="UP000186868"/>
    </source>
</evidence>
<keyword evidence="4" id="KW-1185">Reference proteome</keyword>
<dbReference type="GO" id="GO:0006508">
    <property type="term" value="P:proteolysis"/>
    <property type="evidence" value="ECO:0007669"/>
    <property type="project" value="UniProtKB-KW"/>
</dbReference>
<keyword evidence="3" id="KW-0645">Protease</keyword>
<dbReference type="InterPro" id="IPR001995">
    <property type="entry name" value="Peptidase_A2_cat"/>
</dbReference>
<dbReference type="EMBL" id="MRCB01000028">
    <property type="protein sequence ID" value="OKH20617.1"/>
    <property type="molecule type" value="Genomic_DNA"/>
</dbReference>
<accession>A0A1U7HAJ6</accession>
<feature type="domain" description="Peptidase A2" evidence="2">
    <location>
        <begin position="84"/>
        <end position="159"/>
    </location>
</feature>
<evidence type="ECO:0000256" key="1">
    <source>
        <dbReference type="ARBA" id="ARBA00022801"/>
    </source>
</evidence>
<organism evidence="3 4">
    <name type="scientific">Hydrococcus rivularis NIES-593</name>
    <dbReference type="NCBI Taxonomy" id="1921803"/>
    <lineage>
        <taxon>Bacteria</taxon>
        <taxon>Bacillati</taxon>
        <taxon>Cyanobacteriota</taxon>
        <taxon>Cyanophyceae</taxon>
        <taxon>Pleurocapsales</taxon>
        <taxon>Hydrococcaceae</taxon>
        <taxon>Hydrococcus</taxon>
    </lineage>
</organism>
<name>A0A1U7HAJ6_9CYAN</name>
<keyword evidence="1" id="KW-0378">Hydrolase</keyword>
<dbReference type="Proteomes" id="UP000186868">
    <property type="component" value="Unassembled WGS sequence"/>
</dbReference>
<dbReference type="InterPro" id="IPR021109">
    <property type="entry name" value="Peptidase_aspartic_dom_sf"/>
</dbReference>
<sequence>MKTILSALVVVSGVVLTPLAVRPQEHAGCFMRGSNGQLVDLGYVCADTTVQPQTSASGTFRVPIKRRDAGIPVIDVTFNGKQRFEMLLDTGASATTISPEMAKALGINIDREIPVATAGGVVQAGIGRVASVQAGGMVIKDLDVLVSPHLPIGLLGQNFFGGHDVTIRDSVVELHIR</sequence>
<protein>
    <submittedName>
        <fullName evidence="3">Aspartyl protease</fullName>
    </submittedName>
</protein>
<dbReference type="SUPFAM" id="SSF50630">
    <property type="entry name" value="Acid proteases"/>
    <property type="match status" value="1"/>
</dbReference>
<dbReference type="STRING" id="1921803.NIES593_18225"/>
<dbReference type="Gene3D" id="2.40.70.10">
    <property type="entry name" value="Acid Proteases"/>
    <property type="match status" value="1"/>
</dbReference>